<dbReference type="Proteomes" id="UP000621560">
    <property type="component" value="Unassembled WGS sequence"/>
</dbReference>
<evidence type="ECO:0008006" key="4">
    <source>
        <dbReference type="Google" id="ProtNLM"/>
    </source>
</evidence>
<evidence type="ECO:0000313" key="2">
    <source>
        <dbReference type="EMBL" id="MBD2847048.1"/>
    </source>
</evidence>
<organism evidence="2 3">
    <name type="scientific">Paenibacillus sabuli</name>
    <dbReference type="NCBI Taxonomy" id="2772509"/>
    <lineage>
        <taxon>Bacteria</taxon>
        <taxon>Bacillati</taxon>
        <taxon>Bacillota</taxon>
        <taxon>Bacilli</taxon>
        <taxon>Bacillales</taxon>
        <taxon>Paenibacillaceae</taxon>
        <taxon>Paenibacillus</taxon>
    </lineage>
</organism>
<evidence type="ECO:0000256" key="1">
    <source>
        <dbReference type="SAM" id="SignalP"/>
    </source>
</evidence>
<dbReference type="Gene3D" id="2.60.120.560">
    <property type="entry name" value="Exo-inulinase, domain 1"/>
    <property type="match status" value="1"/>
</dbReference>
<feature type="non-terminal residue" evidence="2">
    <location>
        <position position="1508"/>
    </location>
</feature>
<keyword evidence="3" id="KW-1185">Reference proteome</keyword>
<feature type="chain" id="PRO_5037335388" description="Cadherin domain-containing protein" evidence="1">
    <location>
        <begin position="33"/>
        <end position="1508"/>
    </location>
</feature>
<sequence>MQKFMKNSGSYILIFVLLITAFPLSPTSQAIAANITETIPVSFGDLEDKLYRSSGAMYGPNETMQSSTISLDAGEGKVIEKLAWYIGSEEMIEVTAAIGKQTWSGRSKITGTPLDVKSEDNNGGFGGWYTWDRYGLGSKGDGRRWYSSVQPNGCAEGPSDPDKDNVPMWPGCSYDELISVLTRNKPYKLDGADTAMTIPSYAVSKNELQAENVFADFETEVEMTELEKKGYTDNSTRYHDFEVVDTDTIHIYYGQDFINDEYNQPWSNPWAQMNIYFAKFKADFVSKTYQFPGTLKVTYGPAGGKLITRHYTTTGQSLAAVFPDDVRDMEVGQSYSTTPPSNPTYTYEGYKKTTTGTPPSGGAIQTSDPPTFTYDGSYGIYYLYLYYKPVVPESSGELNIRHMVRTGSSGPFTLADEEFQIVPLPYSQTLNGKAAYGDLIGSNVYYTGYGSAYTGHDSVPVSMTTSQKKAYVSFYYEASDNEPGTFSGDFEVVPGTIDYQDPFALVPKDFEMNGCTYQSHRYRIVHVASGTTSTINATGMTTSSSFVYDTYPSAIKTGSHQVFLKIFTDCGESEWIGPKPLEVEVAADNRPPVFQIAFVDPQHPTVPVYSAQEGTRLNLVVIEDPSVPTPYDPEGHKTIFRGFDFTESTDWAKTIPQQGYSDILMSQFGMHANIKGTMCDELGACAEATTYIRVIPPNPVPVIDGPERVVEGRPYEGEFDSSRSYSPVGRSINHSRDEWTNVREIYPNPGQEIITLHVYDSIGLKSVEPDEYELTVLEDLPPEVELIGSRTAVRNTPFTYSVEASSPDGDEIVSRTVKRRYDAANDGSFTNDSPLSISVNGLYKFTETFTRVGKYQYEVCAEEDWGKRACTVEIVDVVNDAPFVTFDIQSTVQEPVAIPKISISNEKFLLSTWKNTDIASESRRKDWMINPATGYLGHVPTEGEIYLSPAVLPPFSSTRTISLPLTYWDTSTFREYTYEHHYLNEDWMLSNAKNDNSDHFVVAFSSSGTKQGNGREDRVIFKIDRIHEIVVLAHPYSDQYEWYTFDSIVNPSGTPFHRSTLPPPIQIGQGKTARTGNITHAGYQDFVVAHIPDVNQHTSSDNRYTISGYTWQNDETPVSSWSSDDEEDNDLRITRMLREGKKFENDAKGKWYIYGFDYGQWPKRAALNQFNPFTKQFSLIRLDDHVKNADDAAEDIFVSPDGKTGILHEYDYGGEVIDMRNGERIQRLSELGVGYSKSSKKLSADYVFIQTDNLLKWGNGEVTRTSLPGATELTNDQYMYQWGANQTLQAVELATGNTINIGSYAGSTRSEALLDDGSLVVRENTDSTSRLYVYKSAPKESSTVPLLTQQQLRGGPSLDNIELRFRMRLNQVGSSKLYSGFSYKMQDNRNMYRVEMNRDTLRLVKVSNGKRTVLKSIALATPASTFADIRIHVLDDRHRVYVNGAPLIDITDSTFSGGKFGPYSEIQRTEFDRVLYADLAVLSNELRLTNVALVDTDVEYQTTSEDAE</sequence>
<protein>
    <recommendedName>
        <fullName evidence="4">Cadherin domain-containing protein</fullName>
    </recommendedName>
</protein>
<dbReference type="RefSeq" id="WP_190920025.1">
    <property type="nucleotide sequence ID" value="NZ_JACXIZ010000032.1"/>
</dbReference>
<feature type="signal peptide" evidence="1">
    <location>
        <begin position="1"/>
        <end position="32"/>
    </location>
</feature>
<reference evidence="2" key="1">
    <citation type="submission" date="2020-09" db="EMBL/GenBank/DDBJ databases">
        <title>A novel bacterium of genus Paenibacillus, isolated from South China Sea.</title>
        <authorList>
            <person name="Huang H."/>
            <person name="Mo K."/>
            <person name="Hu Y."/>
        </authorList>
    </citation>
    <scope>NUCLEOTIDE SEQUENCE</scope>
    <source>
        <strain evidence="2">IB182496</strain>
    </source>
</reference>
<accession>A0A927BUG6</accession>
<dbReference type="EMBL" id="JACXIZ010000032">
    <property type="protein sequence ID" value="MBD2847048.1"/>
    <property type="molecule type" value="Genomic_DNA"/>
</dbReference>
<gene>
    <name evidence="2" type="ORF">IDH44_17765</name>
</gene>
<evidence type="ECO:0000313" key="3">
    <source>
        <dbReference type="Proteomes" id="UP000621560"/>
    </source>
</evidence>
<keyword evidence="1" id="KW-0732">Signal</keyword>
<comment type="caution">
    <text evidence="2">The sequence shown here is derived from an EMBL/GenBank/DDBJ whole genome shotgun (WGS) entry which is preliminary data.</text>
</comment>
<name>A0A927BUG6_9BACL</name>
<proteinExistence type="predicted"/>